<dbReference type="GO" id="GO:0032259">
    <property type="term" value="P:methylation"/>
    <property type="evidence" value="ECO:0007669"/>
    <property type="project" value="UniProtKB-KW"/>
</dbReference>
<dbReference type="AlphaFoldDB" id="A0AAW3ZCQ0"/>
<reference evidence="3 4" key="1">
    <citation type="submission" date="2020-09" db="EMBL/GenBank/DDBJ databases">
        <title>Pseudoxanthomonas sp. CAU 1598 isolated from sand of Yaerae Beach.</title>
        <authorList>
            <person name="Kim W."/>
        </authorList>
    </citation>
    <scope>NUCLEOTIDE SEQUENCE [LARGE SCALE GENOMIC DNA]</scope>
    <source>
        <strain evidence="3 4">CAU 1598</strain>
    </source>
</reference>
<dbReference type="PROSITE" id="PS00092">
    <property type="entry name" value="N6_MTASE"/>
    <property type="match status" value="1"/>
</dbReference>
<keyword evidence="4" id="KW-1185">Reference proteome</keyword>
<evidence type="ECO:0008006" key="5">
    <source>
        <dbReference type="Google" id="ProtNLM"/>
    </source>
</evidence>
<evidence type="ECO:0000256" key="1">
    <source>
        <dbReference type="ARBA" id="ARBA00022603"/>
    </source>
</evidence>
<gene>
    <name evidence="3" type="ORF">IFO71_00080</name>
</gene>
<proteinExistence type="predicted"/>
<dbReference type="EMBL" id="JACYTR010000001">
    <property type="protein sequence ID" value="MBD8524128.1"/>
    <property type="molecule type" value="Genomic_DNA"/>
</dbReference>
<dbReference type="Proteomes" id="UP000613768">
    <property type="component" value="Unassembled WGS sequence"/>
</dbReference>
<keyword evidence="2" id="KW-0808">Transferase</keyword>
<organism evidence="3 4">
    <name type="scientific">Pseudomarimonas arenosa</name>
    <dbReference type="NCBI Taxonomy" id="2774145"/>
    <lineage>
        <taxon>Bacteria</taxon>
        <taxon>Pseudomonadati</taxon>
        <taxon>Pseudomonadota</taxon>
        <taxon>Gammaproteobacteria</taxon>
        <taxon>Lysobacterales</taxon>
        <taxon>Lysobacteraceae</taxon>
        <taxon>Pseudomarimonas</taxon>
    </lineage>
</organism>
<dbReference type="GO" id="GO:0003676">
    <property type="term" value="F:nucleic acid binding"/>
    <property type="evidence" value="ECO:0007669"/>
    <property type="project" value="InterPro"/>
</dbReference>
<dbReference type="Pfam" id="PF13651">
    <property type="entry name" value="EcoRI_methylase"/>
    <property type="match status" value="1"/>
</dbReference>
<protein>
    <recommendedName>
        <fullName evidence="5">Modification methylase</fullName>
    </recommendedName>
</protein>
<accession>A0AAW3ZCQ0</accession>
<evidence type="ECO:0000256" key="2">
    <source>
        <dbReference type="ARBA" id="ARBA00022679"/>
    </source>
</evidence>
<keyword evidence="1" id="KW-0489">Methyltransferase</keyword>
<dbReference type="GO" id="GO:0008168">
    <property type="term" value="F:methyltransferase activity"/>
    <property type="evidence" value="ECO:0007669"/>
    <property type="project" value="UniProtKB-KW"/>
</dbReference>
<dbReference type="InterPro" id="IPR002052">
    <property type="entry name" value="DNA_methylase_N6_adenine_CS"/>
</dbReference>
<evidence type="ECO:0000313" key="4">
    <source>
        <dbReference type="Proteomes" id="UP000613768"/>
    </source>
</evidence>
<comment type="caution">
    <text evidence="3">The sequence shown here is derived from an EMBL/GenBank/DDBJ whole genome shotgun (WGS) entry which is preliminary data.</text>
</comment>
<sequence length="422" mass="46987">MRTATPCTPSTPTANKAPLALHRGLSNRKLLAAKQAKNDEFYTRYSDVQKEVAHYTAQFQGKTVYLNCDDPSWSNVYKYFARNFETLGLKCLIATYYIGNGQYQSGARAFCHVLRRDKNGRLFRTKRALKGDGDFRSAECRALLNQADIVVTNPPFSLFREFIALMTANKKDFLVMGPGQQVKAVGIMPLFVRDEIRLGVTHTKTFHDPKGNKCDVHVVWYTNLRHNPRAPLVLTETYGADPARYPRMLNHPTAINVDWVVDIPRDWAGVMGVPISFLEKHCPAQFEVLGHIQPKIADGAGGVTQVYSRLLIKRRPASATPTPDLPPIVTRAVARAQNGNKYQRANAIGFLRNAYESFKAKGPVPQAIVDALQEAYGGVHLNQGRAALPMTSRQRAAERRLQKAKGVRRSKVTTMPGLALAA</sequence>
<dbReference type="InterPro" id="IPR025247">
    <property type="entry name" value="EcoRI-like_methylase"/>
</dbReference>
<name>A0AAW3ZCQ0_9GAMM</name>
<dbReference type="RefSeq" id="WP_192027480.1">
    <property type="nucleotide sequence ID" value="NZ_JACYTR010000001.1"/>
</dbReference>
<evidence type="ECO:0000313" key="3">
    <source>
        <dbReference type="EMBL" id="MBD8524128.1"/>
    </source>
</evidence>